<comment type="caution">
    <text evidence="3">The sequence shown here is derived from an EMBL/GenBank/DDBJ whole genome shotgun (WGS) entry which is preliminary data.</text>
</comment>
<keyword evidence="2" id="KW-0560">Oxidoreductase</keyword>
<evidence type="ECO:0000256" key="2">
    <source>
        <dbReference type="ARBA" id="ARBA00023002"/>
    </source>
</evidence>
<reference evidence="3 4" key="1">
    <citation type="submission" date="2018-05" db="EMBL/GenBank/DDBJ databases">
        <title>Marinilabilia rubrum sp. nov., isolated from saltern sediment.</title>
        <authorList>
            <person name="Zhang R."/>
        </authorList>
    </citation>
    <scope>NUCLEOTIDE SEQUENCE [LARGE SCALE GENOMIC DNA]</scope>
    <source>
        <strain evidence="3 4">WTE16</strain>
    </source>
</reference>
<dbReference type="SUPFAM" id="SSF51735">
    <property type="entry name" value="NAD(P)-binding Rossmann-fold domains"/>
    <property type="match status" value="1"/>
</dbReference>
<dbReference type="InterPro" id="IPR051122">
    <property type="entry name" value="SDR_DHRS6-like"/>
</dbReference>
<dbReference type="GO" id="GO:0016491">
    <property type="term" value="F:oxidoreductase activity"/>
    <property type="evidence" value="ECO:0007669"/>
    <property type="project" value="UniProtKB-KW"/>
</dbReference>
<keyword evidence="4" id="KW-1185">Reference proteome</keyword>
<comment type="similarity">
    <text evidence="1">Belongs to the short-chain dehydrogenases/reductases (SDR) family.</text>
</comment>
<dbReference type="PANTHER" id="PTHR43477">
    <property type="entry name" value="DIHYDROANTICAPSIN 7-DEHYDROGENASE"/>
    <property type="match status" value="1"/>
</dbReference>
<dbReference type="PRINTS" id="PR00081">
    <property type="entry name" value="GDHRDH"/>
</dbReference>
<gene>
    <name evidence="3" type="ORF">DDZ16_17490</name>
</gene>
<dbReference type="EMBL" id="QEWP01000019">
    <property type="protein sequence ID" value="PWD98134.1"/>
    <property type="molecule type" value="Genomic_DNA"/>
</dbReference>
<dbReference type="Pfam" id="PF13561">
    <property type="entry name" value="adh_short_C2"/>
    <property type="match status" value="1"/>
</dbReference>
<evidence type="ECO:0000256" key="1">
    <source>
        <dbReference type="ARBA" id="ARBA00006484"/>
    </source>
</evidence>
<accession>A0A2U2B521</accession>
<dbReference type="InterPro" id="IPR036291">
    <property type="entry name" value="NAD(P)-bd_dom_sf"/>
</dbReference>
<dbReference type="Gene3D" id="3.40.50.720">
    <property type="entry name" value="NAD(P)-binding Rossmann-like Domain"/>
    <property type="match status" value="1"/>
</dbReference>
<evidence type="ECO:0000313" key="4">
    <source>
        <dbReference type="Proteomes" id="UP000244956"/>
    </source>
</evidence>
<dbReference type="Proteomes" id="UP000244956">
    <property type="component" value="Unassembled WGS sequence"/>
</dbReference>
<dbReference type="PANTHER" id="PTHR43477:SF1">
    <property type="entry name" value="DIHYDROANTICAPSIN 7-DEHYDROGENASE"/>
    <property type="match status" value="1"/>
</dbReference>
<dbReference type="OrthoDB" id="9803333at2"/>
<organism evidence="3 4">
    <name type="scientific">Marinilabilia rubra</name>
    <dbReference type="NCBI Taxonomy" id="2162893"/>
    <lineage>
        <taxon>Bacteria</taxon>
        <taxon>Pseudomonadati</taxon>
        <taxon>Bacteroidota</taxon>
        <taxon>Bacteroidia</taxon>
        <taxon>Marinilabiliales</taxon>
        <taxon>Marinilabiliaceae</taxon>
        <taxon>Marinilabilia</taxon>
    </lineage>
</organism>
<name>A0A2U2B521_9BACT</name>
<dbReference type="InterPro" id="IPR002347">
    <property type="entry name" value="SDR_fam"/>
</dbReference>
<dbReference type="AlphaFoldDB" id="A0A2U2B521"/>
<dbReference type="CDD" id="cd05233">
    <property type="entry name" value="SDR_c"/>
    <property type="match status" value="1"/>
</dbReference>
<protein>
    <submittedName>
        <fullName evidence="3">Oxidoreductase</fullName>
    </submittedName>
</protein>
<proteinExistence type="inferred from homology"/>
<evidence type="ECO:0000313" key="3">
    <source>
        <dbReference type="EMBL" id="PWD98134.1"/>
    </source>
</evidence>
<sequence>MKNYLIVGGSSGIGKKLVELLAENGHNVYATFNEKPQEDSDNVHFSQMNILGEDVPDVEFLPESLDGMVYCPGSINLKPFHRIKEQEFLDDYRLQVIGAVKIIQAALPRLKKSGHASVVLFSTVAVQSGFNFHSIVSSSKGAVEGLTRALAAELAPSVRVNAVAPSLTDTPLAGRLLSNDGKKAALGEKNPMKRVGEPADIAHAVKFLLGEESSWVTGQILHVDGGASSLTM</sequence>
<dbReference type="RefSeq" id="WP_109265777.1">
    <property type="nucleotide sequence ID" value="NZ_QEWP01000019.1"/>
</dbReference>